<dbReference type="RefSeq" id="WP_117987834.1">
    <property type="nucleotide sequence ID" value="NZ_CABMFG010000023.1"/>
</dbReference>
<dbReference type="InterPro" id="IPR005181">
    <property type="entry name" value="SASA"/>
</dbReference>
<dbReference type="Gene3D" id="3.40.50.1110">
    <property type="entry name" value="SGNH hydrolase"/>
    <property type="match status" value="2"/>
</dbReference>
<evidence type="ECO:0000256" key="2">
    <source>
        <dbReference type="SAM" id="SignalP"/>
    </source>
</evidence>
<dbReference type="InterPro" id="IPR039329">
    <property type="entry name" value="SIAE"/>
</dbReference>
<dbReference type="AlphaFoldDB" id="A0A413H2K7"/>
<dbReference type="InterPro" id="IPR036514">
    <property type="entry name" value="SGNH_hydro_sf"/>
</dbReference>
<keyword evidence="1" id="KW-0378">Hydrolase</keyword>
<dbReference type="GO" id="GO:0004553">
    <property type="term" value="F:hydrolase activity, hydrolyzing O-glycosyl compounds"/>
    <property type="evidence" value="ECO:0007669"/>
    <property type="project" value="InterPro"/>
</dbReference>
<evidence type="ECO:0000313" key="5">
    <source>
        <dbReference type="Proteomes" id="UP000286075"/>
    </source>
</evidence>
<feature type="domain" description="Sialate O-acetylesterase" evidence="3">
    <location>
        <begin position="105"/>
        <end position="226"/>
    </location>
</feature>
<dbReference type="PANTHER" id="PTHR22901">
    <property type="entry name" value="SIALATE O-ACETYLESTERASE"/>
    <property type="match status" value="1"/>
</dbReference>
<feature type="signal peptide" evidence="2">
    <location>
        <begin position="1"/>
        <end position="20"/>
    </location>
</feature>
<feature type="chain" id="PRO_5019370713" evidence="2">
    <location>
        <begin position="21"/>
        <end position="653"/>
    </location>
</feature>
<evidence type="ECO:0000259" key="3">
    <source>
        <dbReference type="Pfam" id="PF03629"/>
    </source>
</evidence>
<evidence type="ECO:0000313" key="4">
    <source>
        <dbReference type="EMBL" id="RGX77728.1"/>
    </source>
</evidence>
<keyword evidence="2" id="KW-0732">Signal</keyword>
<comment type="caution">
    <text evidence="4">The sequence shown here is derived from an EMBL/GenBank/DDBJ whole genome shotgun (WGS) entry which is preliminary data.</text>
</comment>
<dbReference type="GO" id="GO:0005975">
    <property type="term" value="P:carbohydrate metabolic process"/>
    <property type="evidence" value="ECO:0007669"/>
    <property type="project" value="InterPro"/>
</dbReference>
<dbReference type="SUPFAM" id="SSF49785">
    <property type="entry name" value="Galactose-binding domain-like"/>
    <property type="match status" value="1"/>
</dbReference>
<dbReference type="PANTHER" id="PTHR22901:SF0">
    <property type="entry name" value="SIALATE O-ACETYLESTERASE"/>
    <property type="match status" value="1"/>
</dbReference>
<dbReference type="GO" id="GO:0001681">
    <property type="term" value="F:sialate O-acetylesterase activity"/>
    <property type="evidence" value="ECO:0007669"/>
    <property type="project" value="InterPro"/>
</dbReference>
<gene>
    <name evidence="4" type="ORF">DXA68_14145</name>
</gene>
<dbReference type="SUPFAM" id="SSF52266">
    <property type="entry name" value="SGNH hydrolase"/>
    <property type="match status" value="1"/>
</dbReference>
<dbReference type="InterPro" id="IPR008979">
    <property type="entry name" value="Galactose-bd-like_sf"/>
</dbReference>
<organism evidence="4 5">
    <name type="scientific">Bacteroides stercorirosoris</name>
    <dbReference type="NCBI Taxonomy" id="871324"/>
    <lineage>
        <taxon>Bacteria</taxon>
        <taxon>Pseudomonadati</taxon>
        <taxon>Bacteroidota</taxon>
        <taxon>Bacteroidia</taxon>
        <taxon>Bacteroidales</taxon>
        <taxon>Bacteroidaceae</taxon>
        <taxon>Bacteroides</taxon>
    </lineage>
</organism>
<feature type="domain" description="Sialate O-acetylesterase" evidence="3">
    <location>
        <begin position="416"/>
        <end position="532"/>
    </location>
</feature>
<dbReference type="Proteomes" id="UP000286075">
    <property type="component" value="Unassembled WGS sequence"/>
</dbReference>
<dbReference type="InterPro" id="IPR013783">
    <property type="entry name" value="Ig-like_fold"/>
</dbReference>
<dbReference type="Pfam" id="PF03629">
    <property type="entry name" value="SASA"/>
    <property type="match status" value="2"/>
</dbReference>
<dbReference type="OrthoDB" id="9816001at2"/>
<dbReference type="Gene3D" id="2.60.40.10">
    <property type="entry name" value="Immunoglobulins"/>
    <property type="match status" value="1"/>
</dbReference>
<accession>A0A413H2K7</accession>
<evidence type="ECO:0000256" key="1">
    <source>
        <dbReference type="ARBA" id="ARBA00022801"/>
    </source>
</evidence>
<reference evidence="4 5" key="1">
    <citation type="submission" date="2018-08" db="EMBL/GenBank/DDBJ databases">
        <title>A genome reference for cultivated species of the human gut microbiota.</title>
        <authorList>
            <person name="Zou Y."/>
            <person name="Xue W."/>
            <person name="Luo G."/>
        </authorList>
    </citation>
    <scope>NUCLEOTIDE SEQUENCE [LARGE SCALE GENOMIC DNA]</scope>
    <source>
        <strain evidence="4 5">OF03-9BH</strain>
    </source>
</reference>
<sequence>MKNKCMLIAALLMLSGAMSAKVVLPPMFSDNMVLQQQADAPIWGTAKPMKTVKITTSWDGKTYETLAGKDGKWKLSVRTPEAGGPYELTLTDGQKLVLKNVMVGEVWICSGQSNMEMPLKGWGKIMDYEKEIAEANHPDIRLLHVEHVTSTQPESDIKIRDNGWQVCSPLTVPEFSATAYFFGREISEKQNVPVGLIHTSWGGTNVESWISGKVLKEMPDFTKVVEDIRLMPDKSAMKAEYLKGLETWNNRVDEGFAAGKPIRAEVSLDDSNWQKMNFPGMVEEQGLAGFDGLLWLRRTVEIPSSWVGKKLQLVLGTIDDNDITYWNGKEVGRTNGYSVSRNYTVPGKMVKAGQVTLAIRVVDTGGGCGMPDELYLRSANGEQISLAGEWKYQVAADGRKEGMPPADMSENPNLPTSLYNAMIHPLVPYGIRGAIWYQGENNASRAYQYRELFPLVIENWRQDWGQDFPFYFVQLANFMQQSPQPADSDWAELREAQSRTLSVANTGMAVIIDKGDANDIHPKDKQAVGHRLALVARAKTYGEQIPYSGPMYRSSQVDGDKIILSFDHTDGGLKSGDGKELQGFSIAGRDHKFHWAKAEIKGDKIVVSSPEVPYPVAVRYAWANNPVCNLYNGAGLPASPFRTDDWKGVTQKN</sequence>
<proteinExistence type="predicted"/>
<name>A0A413H2K7_9BACE</name>
<protein>
    <submittedName>
        <fullName evidence="4">9-O-acetylesterase</fullName>
    </submittedName>
</protein>
<dbReference type="EMBL" id="QSCF01000023">
    <property type="protein sequence ID" value="RGX77728.1"/>
    <property type="molecule type" value="Genomic_DNA"/>
</dbReference>